<keyword evidence="2" id="KW-0732">Signal</keyword>
<dbReference type="EMBL" id="QZWG01000003">
    <property type="protein sequence ID" value="RZC20599.1"/>
    <property type="molecule type" value="Genomic_DNA"/>
</dbReference>
<gene>
    <name evidence="3" type="ORF">D0Y65_007120</name>
</gene>
<feature type="chain" id="PRO_5019545117" description="Arabinogalactan peptide 23" evidence="2">
    <location>
        <begin position="24"/>
        <end position="86"/>
    </location>
</feature>
<evidence type="ECO:0000256" key="1">
    <source>
        <dbReference type="SAM" id="Phobius"/>
    </source>
</evidence>
<evidence type="ECO:0000313" key="3">
    <source>
        <dbReference type="EMBL" id="RZC20599.1"/>
    </source>
</evidence>
<keyword evidence="1" id="KW-0812">Transmembrane</keyword>
<organism evidence="3 4">
    <name type="scientific">Glycine soja</name>
    <name type="common">Wild soybean</name>
    <dbReference type="NCBI Taxonomy" id="3848"/>
    <lineage>
        <taxon>Eukaryota</taxon>
        <taxon>Viridiplantae</taxon>
        <taxon>Streptophyta</taxon>
        <taxon>Embryophyta</taxon>
        <taxon>Tracheophyta</taxon>
        <taxon>Spermatophyta</taxon>
        <taxon>Magnoliopsida</taxon>
        <taxon>eudicotyledons</taxon>
        <taxon>Gunneridae</taxon>
        <taxon>Pentapetalae</taxon>
        <taxon>rosids</taxon>
        <taxon>fabids</taxon>
        <taxon>Fabales</taxon>
        <taxon>Fabaceae</taxon>
        <taxon>Papilionoideae</taxon>
        <taxon>50 kb inversion clade</taxon>
        <taxon>NPAAA clade</taxon>
        <taxon>indigoferoid/millettioid clade</taxon>
        <taxon>Phaseoleae</taxon>
        <taxon>Glycine</taxon>
        <taxon>Glycine subgen. Soja</taxon>
    </lineage>
</organism>
<keyword evidence="4" id="KW-1185">Reference proteome</keyword>
<protein>
    <recommendedName>
        <fullName evidence="5">Arabinogalactan peptide 23</fullName>
    </recommendedName>
</protein>
<reference evidence="3 4" key="1">
    <citation type="submission" date="2018-09" db="EMBL/GenBank/DDBJ databases">
        <title>A high-quality reference genome of wild soybean provides a powerful tool to mine soybean genomes.</title>
        <authorList>
            <person name="Xie M."/>
            <person name="Chung C.Y.L."/>
            <person name="Li M.-W."/>
            <person name="Wong F.-L."/>
            <person name="Chan T.-F."/>
            <person name="Lam H.-M."/>
        </authorList>
    </citation>
    <scope>NUCLEOTIDE SEQUENCE [LARGE SCALE GENOMIC DNA]</scope>
    <source>
        <strain evidence="4">cv. W05</strain>
        <tissue evidence="3">Hypocotyl of etiolated seedlings</tissue>
    </source>
</reference>
<feature type="signal peptide" evidence="2">
    <location>
        <begin position="1"/>
        <end position="23"/>
    </location>
</feature>
<feature type="transmembrane region" description="Helical" evidence="1">
    <location>
        <begin position="39"/>
        <end position="61"/>
    </location>
</feature>
<name>A0A445LBZ3_GLYSO</name>
<evidence type="ECO:0000256" key="2">
    <source>
        <dbReference type="SAM" id="SignalP"/>
    </source>
</evidence>
<keyword evidence="1" id="KW-0472">Membrane</keyword>
<dbReference type="Proteomes" id="UP000289340">
    <property type="component" value="Chromosome 3"/>
</dbReference>
<comment type="caution">
    <text evidence="3">The sequence shown here is derived from an EMBL/GenBank/DDBJ whole genome shotgun (WGS) entry which is preliminary data.</text>
</comment>
<keyword evidence="1" id="KW-1133">Transmembrane helix</keyword>
<evidence type="ECO:0008006" key="5">
    <source>
        <dbReference type="Google" id="ProtNLM"/>
    </source>
</evidence>
<dbReference type="PANTHER" id="PTHR34672:SF2">
    <property type="entry name" value="ARABINOGALACTAN PROTEIN 23"/>
    <property type="match status" value="1"/>
</dbReference>
<accession>A0A445LBZ3</accession>
<dbReference type="PANTHER" id="PTHR34672">
    <property type="entry name" value="POLLEN-SPECIFIC ARABINOGALACTA PROTEIN BAN102"/>
    <property type="match status" value="1"/>
</dbReference>
<dbReference type="AlphaFoldDB" id="A0A445LBZ3"/>
<evidence type="ECO:0000313" key="4">
    <source>
        <dbReference type="Proteomes" id="UP000289340"/>
    </source>
</evidence>
<proteinExistence type="predicted"/>
<dbReference type="InterPro" id="IPR044702">
    <property type="entry name" value="AGP23/40"/>
</dbReference>
<sequence>MDMKKVTCALLIAAASMSAAVAAAEAPAPSPGPGPSSGASAPLVGSLIGASVLSFFALFHLPSSTKQQISKGTHVTFEMHISYNNV</sequence>